<evidence type="ECO:0000313" key="3">
    <source>
        <dbReference type="Proteomes" id="UP000887116"/>
    </source>
</evidence>
<proteinExistence type="predicted"/>
<sequence>MSECTPDFPESTPGSSDVSSSEANVVRTQEVTQIKQIADTDDLKPLIDSTNLSNSNTSAVIAEIPTPKQDIYFNDNGKLPESMESNIRLLLIQRGPEVVQHISTDFSEKSIVSRTVQSDMDSITSKVLSTAWRKLTIDWFNQTLPNGEKVLLSWMAYSPLKTSLFCFCCRLLENVI</sequence>
<feature type="compositionally biased region" description="Polar residues" evidence="1">
    <location>
        <begin position="12"/>
        <end position="26"/>
    </location>
</feature>
<comment type="caution">
    <text evidence="2">The sequence shown here is derived from an EMBL/GenBank/DDBJ whole genome shotgun (WGS) entry which is preliminary data.</text>
</comment>
<dbReference type="OrthoDB" id="6613179at2759"/>
<evidence type="ECO:0000313" key="2">
    <source>
        <dbReference type="EMBL" id="GFR28067.1"/>
    </source>
</evidence>
<dbReference type="AlphaFoldDB" id="A0A8X6HQ24"/>
<reference evidence="2" key="1">
    <citation type="submission" date="2020-07" db="EMBL/GenBank/DDBJ databases">
        <title>Multicomponent nature underlies the extraordinary mechanical properties of spider dragline silk.</title>
        <authorList>
            <person name="Kono N."/>
            <person name="Nakamura H."/>
            <person name="Mori M."/>
            <person name="Yoshida Y."/>
            <person name="Ohtoshi R."/>
            <person name="Malay A.D."/>
            <person name="Moran D.A.P."/>
            <person name="Tomita M."/>
            <person name="Numata K."/>
            <person name="Arakawa K."/>
        </authorList>
    </citation>
    <scope>NUCLEOTIDE SEQUENCE</scope>
</reference>
<gene>
    <name evidence="2" type="ORF">TNCT_328461</name>
</gene>
<evidence type="ECO:0000256" key="1">
    <source>
        <dbReference type="SAM" id="MobiDB-lite"/>
    </source>
</evidence>
<dbReference type="Proteomes" id="UP000887116">
    <property type="component" value="Unassembled WGS sequence"/>
</dbReference>
<keyword evidence="3" id="KW-1185">Reference proteome</keyword>
<name>A0A8X6HQ24_TRICU</name>
<organism evidence="2 3">
    <name type="scientific">Trichonephila clavata</name>
    <name type="common">Joro spider</name>
    <name type="synonym">Nephila clavata</name>
    <dbReference type="NCBI Taxonomy" id="2740835"/>
    <lineage>
        <taxon>Eukaryota</taxon>
        <taxon>Metazoa</taxon>
        <taxon>Ecdysozoa</taxon>
        <taxon>Arthropoda</taxon>
        <taxon>Chelicerata</taxon>
        <taxon>Arachnida</taxon>
        <taxon>Araneae</taxon>
        <taxon>Araneomorphae</taxon>
        <taxon>Entelegynae</taxon>
        <taxon>Araneoidea</taxon>
        <taxon>Nephilidae</taxon>
        <taxon>Trichonephila</taxon>
    </lineage>
</organism>
<feature type="region of interest" description="Disordered" evidence="1">
    <location>
        <begin position="1"/>
        <end position="26"/>
    </location>
</feature>
<accession>A0A8X6HQ24</accession>
<protein>
    <submittedName>
        <fullName evidence="2">Uncharacterized protein</fullName>
    </submittedName>
</protein>
<dbReference type="EMBL" id="BMAO01038976">
    <property type="protein sequence ID" value="GFR28067.1"/>
    <property type="molecule type" value="Genomic_DNA"/>
</dbReference>